<evidence type="ECO:0000256" key="7">
    <source>
        <dbReference type="ARBA" id="ARBA00023125"/>
    </source>
</evidence>
<keyword evidence="9" id="KW-0539">Nucleus</keyword>
<evidence type="ECO:0000256" key="10">
    <source>
        <dbReference type="ARBA" id="ARBA00031632"/>
    </source>
</evidence>
<evidence type="ECO:0000256" key="1">
    <source>
        <dbReference type="ARBA" id="ARBA00004123"/>
    </source>
</evidence>
<feature type="region of interest" description="Disordered" evidence="12">
    <location>
        <begin position="284"/>
        <end position="310"/>
    </location>
</feature>
<dbReference type="GO" id="GO:0005737">
    <property type="term" value="C:cytoplasm"/>
    <property type="evidence" value="ECO:0007669"/>
    <property type="project" value="UniProtKB-SubCell"/>
</dbReference>
<name>A0A9Q1BTX9_HOLLE</name>
<dbReference type="EMBL" id="JAIZAY010000011">
    <property type="protein sequence ID" value="KAJ8032807.1"/>
    <property type="molecule type" value="Genomic_DNA"/>
</dbReference>
<sequence length="414" mass="45932">MLTYLAGDVPVNCLALNPELSANLSWEQCHMGRQDICVTKLLVSSIWNTSQFPVLPPPPGVVEETSSVSERFIRKLLLSYISLLVNSADELALARCLCLPDRGLSHKGFTALKHLAAKKQMSMFLTTFSFVFEMRREKATSESYAPLFPYSKALGEFVDLADKLMIITQDIPSVDQLFLPFASLGGFEGQRLNPVGCGGSMRGQKVIKLLRSVLDMESTKMSQNQGTEDLCDQESSQSTPVQFPSLLSQFSSPQVVDKPLDTKYKEQIENKSHYGWAAQDVTLKENNPPDAHCRESDTASDTHKPHTSNRRPIVYETLEKHHKNEQLSELTIEAPVSSSTVSEEAKTALGQGQPSTTLTAGIKVNKSKGPSLKRKKLQLEQNEKLKRARKGVSKKKTIPVSKGQKLLTNFFKTS</sequence>
<feature type="region of interest" description="Disordered" evidence="12">
    <location>
        <begin position="335"/>
        <end position="356"/>
    </location>
</feature>
<keyword evidence="14" id="KW-1185">Reference proteome</keyword>
<evidence type="ECO:0000256" key="4">
    <source>
        <dbReference type="ARBA" id="ARBA00014320"/>
    </source>
</evidence>
<comment type="caution">
    <text evidence="13">The sequence shown here is derived from an EMBL/GenBank/DDBJ whole genome shotgun (WGS) entry which is preliminary data.</text>
</comment>
<dbReference type="GO" id="GO:0000785">
    <property type="term" value="C:chromatin"/>
    <property type="evidence" value="ECO:0007669"/>
    <property type="project" value="TreeGrafter"/>
</dbReference>
<dbReference type="OrthoDB" id="6427080at2759"/>
<comment type="similarity">
    <text evidence="3">Belongs to the PARI family.</text>
</comment>
<dbReference type="GO" id="GO:0003677">
    <property type="term" value="F:DNA binding"/>
    <property type="evidence" value="ECO:0007669"/>
    <property type="project" value="UniProtKB-KW"/>
</dbReference>
<evidence type="ECO:0000256" key="2">
    <source>
        <dbReference type="ARBA" id="ARBA00004496"/>
    </source>
</evidence>
<proteinExistence type="inferred from homology"/>
<gene>
    <name evidence="13" type="ORF">HOLleu_22863</name>
</gene>
<keyword evidence="7" id="KW-0238">DNA-binding</keyword>
<dbReference type="PANTHER" id="PTHR32121">
    <property type="entry name" value="PCNA-INTERACTING PARTNER"/>
    <property type="match status" value="1"/>
</dbReference>
<evidence type="ECO:0000256" key="9">
    <source>
        <dbReference type="ARBA" id="ARBA00023242"/>
    </source>
</evidence>
<dbReference type="PANTHER" id="PTHR32121:SF0">
    <property type="entry name" value="PCNA-INTERACTING PARTNER"/>
    <property type="match status" value="1"/>
</dbReference>
<dbReference type="InterPro" id="IPR038932">
    <property type="entry name" value="PARPBP"/>
</dbReference>
<reference evidence="13" key="1">
    <citation type="submission" date="2021-10" db="EMBL/GenBank/DDBJ databases">
        <title>Tropical sea cucumber genome reveals ecological adaptation and Cuvierian tubules defense mechanism.</title>
        <authorList>
            <person name="Chen T."/>
        </authorList>
    </citation>
    <scope>NUCLEOTIDE SEQUENCE</scope>
    <source>
        <strain evidence="13">Nanhai2018</strain>
        <tissue evidence="13">Muscle</tissue>
    </source>
</reference>
<evidence type="ECO:0000256" key="3">
    <source>
        <dbReference type="ARBA" id="ARBA00009135"/>
    </source>
</evidence>
<dbReference type="InterPro" id="IPR027417">
    <property type="entry name" value="P-loop_NTPase"/>
</dbReference>
<dbReference type="AlphaFoldDB" id="A0A9Q1BTX9"/>
<organism evidence="13 14">
    <name type="scientific">Holothuria leucospilota</name>
    <name type="common">Black long sea cucumber</name>
    <name type="synonym">Mertensiothuria leucospilota</name>
    <dbReference type="NCBI Taxonomy" id="206669"/>
    <lineage>
        <taxon>Eukaryota</taxon>
        <taxon>Metazoa</taxon>
        <taxon>Echinodermata</taxon>
        <taxon>Eleutherozoa</taxon>
        <taxon>Echinozoa</taxon>
        <taxon>Holothuroidea</taxon>
        <taxon>Aspidochirotacea</taxon>
        <taxon>Aspidochirotida</taxon>
        <taxon>Holothuriidae</taxon>
        <taxon>Holothuria</taxon>
    </lineage>
</organism>
<keyword evidence="8" id="KW-0234">DNA repair</keyword>
<keyword evidence="6" id="KW-0227">DNA damage</keyword>
<evidence type="ECO:0000256" key="6">
    <source>
        <dbReference type="ARBA" id="ARBA00022763"/>
    </source>
</evidence>
<evidence type="ECO:0000313" key="13">
    <source>
        <dbReference type="EMBL" id="KAJ8032807.1"/>
    </source>
</evidence>
<dbReference type="GO" id="GO:0005634">
    <property type="term" value="C:nucleus"/>
    <property type="evidence" value="ECO:0007669"/>
    <property type="project" value="UniProtKB-SubCell"/>
</dbReference>
<protein>
    <recommendedName>
        <fullName evidence="4">PCNA-interacting partner</fullName>
    </recommendedName>
    <alternativeName>
        <fullName evidence="10">PARP-1 binding protein</fullName>
    </alternativeName>
    <alternativeName>
        <fullName evidence="11">PARP1-binding protein</fullName>
    </alternativeName>
</protein>
<evidence type="ECO:0000256" key="8">
    <source>
        <dbReference type="ARBA" id="ARBA00023204"/>
    </source>
</evidence>
<keyword evidence="5" id="KW-0963">Cytoplasm</keyword>
<dbReference type="Gene3D" id="1.10.486.10">
    <property type="entry name" value="PCRA, domain 4"/>
    <property type="match status" value="1"/>
</dbReference>
<evidence type="ECO:0000313" key="14">
    <source>
        <dbReference type="Proteomes" id="UP001152320"/>
    </source>
</evidence>
<evidence type="ECO:0000256" key="11">
    <source>
        <dbReference type="ARBA" id="ARBA00032731"/>
    </source>
</evidence>
<evidence type="ECO:0000256" key="5">
    <source>
        <dbReference type="ARBA" id="ARBA00022490"/>
    </source>
</evidence>
<feature type="compositionally biased region" description="Basic and acidic residues" evidence="12">
    <location>
        <begin position="291"/>
        <end position="304"/>
    </location>
</feature>
<dbReference type="GO" id="GO:0006281">
    <property type="term" value="P:DNA repair"/>
    <property type="evidence" value="ECO:0007669"/>
    <property type="project" value="UniProtKB-KW"/>
</dbReference>
<accession>A0A9Q1BTX9</accession>
<dbReference type="SUPFAM" id="SSF52540">
    <property type="entry name" value="P-loop containing nucleoside triphosphate hydrolases"/>
    <property type="match status" value="1"/>
</dbReference>
<evidence type="ECO:0000256" key="12">
    <source>
        <dbReference type="SAM" id="MobiDB-lite"/>
    </source>
</evidence>
<comment type="subcellular location">
    <subcellularLocation>
        <location evidence="2">Cytoplasm</location>
    </subcellularLocation>
    <subcellularLocation>
        <location evidence="1">Nucleus</location>
    </subcellularLocation>
</comment>
<dbReference type="GO" id="GO:2000042">
    <property type="term" value="P:negative regulation of double-strand break repair via homologous recombination"/>
    <property type="evidence" value="ECO:0007669"/>
    <property type="project" value="InterPro"/>
</dbReference>
<dbReference type="Proteomes" id="UP001152320">
    <property type="component" value="Chromosome 11"/>
</dbReference>